<organism evidence="5 6">
    <name type="scientific">Chrysophaeum taylorii</name>
    <dbReference type="NCBI Taxonomy" id="2483200"/>
    <lineage>
        <taxon>Eukaryota</taxon>
        <taxon>Sar</taxon>
        <taxon>Stramenopiles</taxon>
        <taxon>Ochrophyta</taxon>
        <taxon>Pelagophyceae</taxon>
        <taxon>Pelagomonadales</taxon>
        <taxon>Pelagomonadaceae</taxon>
        <taxon>Chrysophaeum</taxon>
    </lineage>
</organism>
<dbReference type="GO" id="GO:0003690">
    <property type="term" value="F:double-stranded DNA binding"/>
    <property type="evidence" value="ECO:0007669"/>
    <property type="project" value="TreeGrafter"/>
</dbReference>
<dbReference type="PANTHER" id="PTHR12805:SF0">
    <property type="entry name" value="DNA_RNA-BINDING PROTEIN KIN17"/>
    <property type="match status" value="1"/>
</dbReference>
<feature type="domain" description="KIN17 C2H2-type zinc finger" evidence="4">
    <location>
        <begin position="24"/>
        <end position="53"/>
    </location>
</feature>
<dbReference type="Pfam" id="PF10357">
    <property type="entry name" value="WH_KIN17"/>
    <property type="match status" value="1"/>
</dbReference>
<dbReference type="InterPro" id="IPR056767">
    <property type="entry name" value="C2H2-Znf_KIN17"/>
</dbReference>
<dbReference type="GO" id="GO:0006974">
    <property type="term" value="P:DNA damage response"/>
    <property type="evidence" value="ECO:0007669"/>
    <property type="project" value="TreeGrafter"/>
</dbReference>
<name>A0AAD7UPU4_9STRA</name>
<evidence type="ECO:0000256" key="1">
    <source>
        <dbReference type="ARBA" id="ARBA00008517"/>
    </source>
</evidence>
<protein>
    <recommendedName>
        <fullName evidence="7">C2H2-type domain-containing protein</fullName>
    </recommendedName>
</protein>
<evidence type="ECO:0000259" key="2">
    <source>
        <dbReference type="Pfam" id="PF10357"/>
    </source>
</evidence>
<comment type="caution">
    <text evidence="5">The sequence shown here is derived from an EMBL/GenBank/DDBJ whole genome shotgun (WGS) entry which is preliminary data.</text>
</comment>
<accession>A0AAD7UPU4</accession>
<keyword evidence="6" id="KW-1185">Reference proteome</keyword>
<evidence type="ECO:0000259" key="3">
    <source>
        <dbReference type="Pfam" id="PF25092"/>
    </source>
</evidence>
<dbReference type="Pfam" id="PF25095">
    <property type="entry name" value="C2H2-zf_KIN17"/>
    <property type="match status" value="1"/>
</dbReference>
<evidence type="ECO:0000313" key="5">
    <source>
        <dbReference type="EMBL" id="KAJ8613585.1"/>
    </source>
</evidence>
<dbReference type="InterPro" id="IPR037321">
    <property type="entry name" value="KIN17-like"/>
</dbReference>
<dbReference type="AlphaFoldDB" id="A0AAD7UPU4"/>
<dbReference type="Pfam" id="PF25092">
    <property type="entry name" value="SH3_KIN17_C"/>
    <property type="match status" value="1"/>
</dbReference>
<dbReference type="InterPro" id="IPR019447">
    <property type="entry name" value="DNA/RNA-bd_Kin17_WH-like_dom"/>
</dbReference>
<evidence type="ECO:0000313" key="6">
    <source>
        <dbReference type="Proteomes" id="UP001230188"/>
    </source>
</evidence>
<evidence type="ECO:0008006" key="7">
    <source>
        <dbReference type="Google" id="ProtNLM"/>
    </source>
</evidence>
<dbReference type="Gene3D" id="1.10.10.2030">
    <property type="entry name" value="DNA/RNA-binding protein Kin17, conserved domain"/>
    <property type="match status" value="1"/>
</dbReference>
<dbReference type="Proteomes" id="UP001230188">
    <property type="component" value="Unassembled WGS sequence"/>
</dbReference>
<dbReference type="GO" id="GO:0005634">
    <property type="term" value="C:nucleus"/>
    <property type="evidence" value="ECO:0007669"/>
    <property type="project" value="TreeGrafter"/>
</dbReference>
<feature type="domain" description="Kin17 KOW" evidence="3">
    <location>
        <begin position="318"/>
        <end position="370"/>
    </location>
</feature>
<evidence type="ECO:0000259" key="4">
    <source>
        <dbReference type="Pfam" id="PF25095"/>
    </source>
</evidence>
<dbReference type="PANTHER" id="PTHR12805">
    <property type="entry name" value="KIN17 KIN, ANTIGENIC DETERMINANT OF RECA PROTEIN HOMOLOG"/>
    <property type="match status" value="1"/>
</dbReference>
<proteinExistence type="inferred from homology"/>
<dbReference type="EMBL" id="JAQMWT010000027">
    <property type="protein sequence ID" value="KAJ8613585.1"/>
    <property type="molecule type" value="Genomic_DNA"/>
</dbReference>
<dbReference type="InterPro" id="IPR038254">
    <property type="entry name" value="KIN17_WH-like_sf"/>
</dbReference>
<feature type="domain" description="DNA/RNA-binding protein Kin17 WH-like" evidence="2">
    <location>
        <begin position="71"/>
        <end position="150"/>
    </location>
</feature>
<dbReference type="Gene3D" id="2.30.30.30">
    <property type="match status" value="1"/>
</dbReference>
<gene>
    <name evidence="5" type="ORF">CTAYLR_006158</name>
</gene>
<dbReference type="InterPro" id="IPR041995">
    <property type="entry name" value="KOW_KIN17"/>
</dbReference>
<dbReference type="GO" id="GO:0006260">
    <property type="term" value="P:DNA replication"/>
    <property type="evidence" value="ECO:0007669"/>
    <property type="project" value="TreeGrafter"/>
</dbReference>
<dbReference type="InterPro" id="IPR014722">
    <property type="entry name" value="Rib_uL2_dom2"/>
</dbReference>
<sequence>MPKAEVGTPKWISTQWKKKGLNKLRWYCGLCQVSCRDANGFQLHLAHENHLRREAEAAERGAVRDTAARYLADEYSEAFERSYLRYLVQHKLGQRVRAHEAYKSINPDDRQHDVMKKTCWGTLGRFIADLRERGEVDAWRDDDGWIVTVWEGCPACAWASLPDREAKKIQSRLDQQDAPLGWGDVGRLSRKRGSKDDDTEEAFDRAAKTAEDDYGESQPLPEDRAVVFVRPGGATSSSKRRRGFFLPKKESSSTTTWLRAGLVVRARAGPSFAGGRFDDVKCVVRRVQDRRCLVARLDDETGEETADLEESRLETVLPAIGKPVRVVAGPHAGALATLEAVHLDDFNATVRLLLPEGESSVLLPYEAICKEKGPLNILS</sequence>
<comment type="similarity">
    <text evidence="1">Belongs to the KIN17 family.</text>
</comment>
<reference evidence="5" key="1">
    <citation type="submission" date="2023-01" db="EMBL/GenBank/DDBJ databases">
        <title>Metagenome sequencing of chrysophaentin producing Chrysophaeum taylorii.</title>
        <authorList>
            <person name="Davison J."/>
            <person name="Bewley C."/>
        </authorList>
    </citation>
    <scope>NUCLEOTIDE SEQUENCE</scope>
    <source>
        <strain evidence="5">NIES-1699</strain>
    </source>
</reference>